<dbReference type="EMBL" id="AGEK01000031">
    <property type="protein sequence ID" value="EHO68783.1"/>
    <property type="molecule type" value="Genomic_DNA"/>
</dbReference>
<sequence length="70" mass="8039">MQGCKAHVSAQTAVYIRLAFTRNGRTNRASLPRHICHSHLKFQPYCKAKWLRLKKRVHAGDFALTCYNPA</sequence>
<organism evidence="1 2">
    <name type="scientific">Segatella maculosa OT 289</name>
    <dbReference type="NCBI Taxonomy" id="999422"/>
    <lineage>
        <taxon>Bacteria</taxon>
        <taxon>Pseudomonadati</taxon>
        <taxon>Bacteroidota</taxon>
        <taxon>Bacteroidia</taxon>
        <taxon>Bacteroidales</taxon>
        <taxon>Prevotellaceae</taxon>
        <taxon>Segatella</taxon>
    </lineage>
</organism>
<dbReference type="Proteomes" id="UP000003167">
    <property type="component" value="Unassembled WGS sequence"/>
</dbReference>
<keyword evidence="2" id="KW-1185">Reference proteome</keyword>
<dbReference type="STRING" id="999422.HMPREF9944_01814"/>
<evidence type="ECO:0000313" key="2">
    <source>
        <dbReference type="Proteomes" id="UP000003167"/>
    </source>
</evidence>
<comment type="caution">
    <text evidence="1">The sequence shown here is derived from an EMBL/GenBank/DDBJ whole genome shotgun (WGS) entry which is preliminary data.</text>
</comment>
<accession>H1HNS0</accession>
<gene>
    <name evidence="1" type="ORF">HMPREF9944_01814</name>
</gene>
<dbReference type="HOGENOM" id="CLU_2754520_0_0_10"/>
<evidence type="ECO:0000313" key="1">
    <source>
        <dbReference type="EMBL" id="EHO68783.1"/>
    </source>
</evidence>
<reference evidence="1 2" key="1">
    <citation type="submission" date="2011-12" db="EMBL/GenBank/DDBJ databases">
        <title>The Genome Sequence of Prevotella maculosa OT 289.</title>
        <authorList>
            <consortium name="The Broad Institute Genome Sequencing Platform"/>
            <person name="Earl A."/>
            <person name="Ward D."/>
            <person name="Feldgarden M."/>
            <person name="Gevers D."/>
            <person name="Izard J."/>
            <person name="Blanton J.M."/>
            <person name="Mathney J."/>
            <person name="Tanner A.C."/>
            <person name="Dewhirst F.E."/>
            <person name="Young S.K."/>
            <person name="Zeng Q."/>
            <person name="Gargeya S."/>
            <person name="Fitzgerald M."/>
            <person name="Haas B."/>
            <person name="Abouelleil A."/>
            <person name="Alvarado L."/>
            <person name="Arachchi H.M."/>
            <person name="Berlin A."/>
            <person name="Chapman S.B."/>
            <person name="Gearin G."/>
            <person name="Goldberg J."/>
            <person name="Griggs A."/>
            <person name="Gujja S."/>
            <person name="Hansen M."/>
            <person name="Heiman D."/>
            <person name="Howarth C."/>
            <person name="Larimer J."/>
            <person name="Lui A."/>
            <person name="MacDonald P.J.P."/>
            <person name="McCowen C."/>
            <person name="Montmayeur A."/>
            <person name="Murphy C."/>
            <person name="Neiman D."/>
            <person name="Pearson M."/>
            <person name="Priest M."/>
            <person name="Roberts A."/>
            <person name="Saif S."/>
            <person name="Shea T."/>
            <person name="Sisk P."/>
            <person name="Stolte C."/>
            <person name="Sykes S."/>
            <person name="Wortman J."/>
            <person name="Nusbaum C."/>
            <person name="Birren B."/>
        </authorList>
    </citation>
    <scope>NUCLEOTIDE SEQUENCE [LARGE SCALE GENOMIC DNA]</scope>
    <source>
        <strain evidence="1 2">OT 289</strain>
    </source>
</reference>
<protein>
    <submittedName>
        <fullName evidence="1">Uncharacterized protein</fullName>
    </submittedName>
</protein>
<proteinExistence type="predicted"/>
<dbReference type="AlphaFoldDB" id="H1HNS0"/>
<name>H1HNS0_9BACT</name>